<protein>
    <recommendedName>
        <fullName evidence="3">Transposase</fullName>
    </recommendedName>
</protein>
<comment type="caution">
    <text evidence="1">The sequence shown here is derived from an EMBL/GenBank/DDBJ whole genome shotgun (WGS) entry which is preliminary data.</text>
</comment>
<keyword evidence="2" id="KW-1185">Reference proteome</keyword>
<name>A0ABU8UVQ9_9ACTN</name>
<reference evidence="1 2" key="1">
    <citation type="submission" date="2024-03" db="EMBL/GenBank/DDBJ databases">
        <title>Novel Streptomyces species of biotechnological and ecological value are a feature of Machair soil.</title>
        <authorList>
            <person name="Prole J.R."/>
            <person name="Goodfellow M."/>
            <person name="Allenby N."/>
            <person name="Ward A.C."/>
        </authorList>
    </citation>
    <scope>NUCLEOTIDE SEQUENCE [LARGE SCALE GENOMIC DNA]</scope>
    <source>
        <strain evidence="1 2">MS1.AVA.1</strain>
    </source>
</reference>
<dbReference type="Proteomes" id="UP001376459">
    <property type="component" value="Unassembled WGS sequence"/>
</dbReference>
<dbReference type="EMBL" id="JBBKAK010000002">
    <property type="protein sequence ID" value="MEJ8673005.1"/>
    <property type="molecule type" value="Genomic_DNA"/>
</dbReference>
<evidence type="ECO:0008006" key="3">
    <source>
        <dbReference type="Google" id="ProtNLM"/>
    </source>
</evidence>
<gene>
    <name evidence="1" type="ORF">WKI71_45330</name>
</gene>
<organism evidence="1 2">
    <name type="scientific">Streptomyces machairae</name>
    <dbReference type="NCBI Taxonomy" id="3134109"/>
    <lineage>
        <taxon>Bacteria</taxon>
        <taxon>Bacillati</taxon>
        <taxon>Actinomycetota</taxon>
        <taxon>Actinomycetes</taxon>
        <taxon>Kitasatosporales</taxon>
        <taxon>Streptomycetaceae</taxon>
        <taxon>Streptomyces</taxon>
    </lineage>
</organism>
<sequence>MKKILKTALKKLRQSEAIWLLNPAFGKVCVYDCRWLPGCCLRHRGPSPGRRTGARLQQRQREALLELALGNNCGVVMQETG</sequence>
<evidence type="ECO:0000313" key="1">
    <source>
        <dbReference type="EMBL" id="MEJ8673005.1"/>
    </source>
</evidence>
<accession>A0ABU8UVQ9</accession>
<proteinExistence type="predicted"/>
<evidence type="ECO:0000313" key="2">
    <source>
        <dbReference type="Proteomes" id="UP001376459"/>
    </source>
</evidence>